<accession>A0A0L8H2S5</accession>
<gene>
    <name evidence="3" type="ORF">OCBIM_22023933mg</name>
</gene>
<keyword evidence="1" id="KW-0472">Membrane</keyword>
<keyword evidence="2" id="KW-0732">Signal</keyword>
<sequence length="475" mass="55112">MSLLYCWSILIFICLHFANIQATIWKVSVLLKVHCDNISITLNNRNKSIGSRELRSIEFELASGENPNSLCVNPDCRYNATVEREGHQEKYTVECQTTCCKKFKTWTQWNLEVIRSDINDNYIYSFEIKHYREKINFETNSRTSNKSFFLPMEINKKSKIDVLTPGKFWSDTVVKLKNMKTSSIFSCIYVLKKSTFYHECFLTNNSVWRIDLTQASSKQTNIKKITKSHFKVHASEGYHHLTFKRLTNLHIFSAVTSIRNISSDVVKVSFTDSKNSIDISKIVMTRMLTGEEYGCVNINKEKSLEYSCKVLKSKNWLLKVISSEKRTQKFAIEIVQDKLSSVSRNLTWSHFCQYGDIYIKHFNNLKTYEDDEITSLKVHFIGKSLKINEISLINNFTEYKFKTNEGSKTQDNLVTEFIRMTKGKEEKMYFMKLSLIMTIVIVLLAVIIVFLIIISIVALRTSKLGNVNTPIPVVK</sequence>
<feature type="signal peptide" evidence="2">
    <location>
        <begin position="1"/>
        <end position="22"/>
    </location>
</feature>
<dbReference type="OrthoDB" id="6189044at2759"/>
<feature type="chain" id="PRO_5005583416" evidence="2">
    <location>
        <begin position="23"/>
        <end position="475"/>
    </location>
</feature>
<keyword evidence="1" id="KW-0812">Transmembrane</keyword>
<evidence type="ECO:0000256" key="1">
    <source>
        <dbReference type="SAM" id="Phobius"/>
    </source>
</evidence>
<name>A0A0L8H2S5_OCTBM</name>
<organism evidence="3">
    <name type="scientific">Octopus bimaculoides</name>
    <name type="common">California two-spotted octopus</name>
    <dbReference type="NCBI Taxonomy" id="37653"/>
    <lineage>
        <taxon>Eukaryota</taxon>
        <taxon>Metazoa</taxon>
        <taxon>Spiralia</taxon>
        <taxon>Lophotrochozoa</taxon>
        <taxon>Mollusca</taxon>
        <taxon>Cephalopoda</taxon>
        <taxon>Coleoidea</taxon>
        <taxon>Octopodiformes</taxon>
        <taxon>Octopoda</taxon>
        <taxon>Incirrata</taxon>
        <taxon>Octopodidae</taxon>
        <taxon>Octopus</taxon>
    </lineage>
</organism>
<proteinExistence type="predicted"/>
<evidence type="ECO:0000256" key="2">
    <source>
        <dbReference type="SAM" id="SignalP"/>
    </source>
</evidence>
<evidence type="ECO:0000313" key="3">
    <source>
        <dbReference type="EMBL" id="KOF83394.1"/>
    </source>
</evidence>
<dbReference type="EMBL" id="KQ419500">
    <property type="protein sequence ID" value="KOF83394.1"/>
    <property type="molecule type" value="Genomic_DNA"/>
</dbReference>
<keyword evidence="1" id="KW-1133">Transmembrane helix</keyword>
<dbReference type="AlphaFoldDB" id="A0A0L8H2S5"/>
<feature type="transmembrane region" description="Helical" evidence="1">
    <location>
        <begin position="429"/>
        <end position="459"/>
    </location>
</feature>
<reference evidence="3" key="1">
    <citation type="submission" date="2015-07" db="EMBL/GenBank/DDBJ databases">
        <title>MeaNS - Measles Nucleotide Surveillance Program.</title>
        <authorList>
            <person name="Tran T."/>
            <person name="Druce J."/>
        </authorList>
    </citation>
    <scope>NUCLEOTIDE SEQUENCE</scope>
    <source>
        <strain evidence="3">UCB-OBI-ISO-001</strain>
        <tissue evidence="3">Gonad</tissue>
    </source>
</reference>
<protein>
    <submittedName>
        <fullName evidence="3">Uncharacterized protein</fullName>
    </submittedName>
</protein>